<feature type="signal peptide" evidence="8">
    <location>
        <begin position="1"/>
        <end position="19"/>
    </location>
</feature>
<keyword evidence="10" id="KW-1185">Reference proteome</keyword>
<dbReference type="STRING" id="1122991.GCA_000613445_00631"/>
<dbReference type="InterPro" id="IPR005017">
    <property type="entry name" value="OMPP1/FadL/TodX"/>
</dbReference>
<evidence type="ECO:0000256" key="4">
    <source>
        <dbReference type="ARBA" id="ARBA00022692"/>
    </source>
</evidence>
<dbReference type="Pfam" id="PF03349">
    <property type="entry name" value="Toluene_X"/>
    <property type="match status" value="1"/>
</dbReference>
<keyword evidence="7" id="KW-0998">Cell outer membrane</keyword>
<comment type="subcellular location">
    <subcellularLocation>
        <location evidence="1">Cell outer membrane</location>
        <topology evidence="1">Multi-pass membrane protein</topology>
    </subcellularLocation>
</comment>
<protein>
    <submittedName>
        <fullName evidence="9">Long-subunit fatty acid transport protein</fullName>
    </submittedName>
</protein>
<comment type="caution">
    <text evidence="9">The sequence shown here is derived from an EMBL/GenBank/DDBJ whole genome shotgun (WGS) entry which is preliminary data.</text>
</comment>
<evidence type="ECO:0000256" key="1">
    <source>
        <dbReference type="ARBA" id="ARBA00004571"/>
    </source>
</evidence>
<dbReference type="Proteomes" id="UP000248314">
    <property type="component" value="Unassembled WGS sequence"/>
</dbReference>
<evidence type="ECO:0000256" key="8">
    <source>
        <dbReference type="SAM" id="SignalP"/>
    </source>
</evidence>
<evidence type="ECO:0000256" key="3">
    <source>
        <dbReference type="ARBA" id="ARBA00022452"/>
    </source>
</evidence>
<feature type="chain" id="PRO_5016330934" evidence="8">
    <location>
        <begin position="20"/>
        <end position="431"/>
    </location>
</feature>
<reference evidence="9 10" key="1">
    <citation type="submission" date="2018-05" db="EMBL/GenBank/DDBJ databases">
        <title>Genomic Encyclopedia of Type Strains, Phase I: the one thousand microbial genomes (KMG-I) project.</title>
        <authorList>
            <person name="Kyrpides N."/>
        </authorList>
    </citation>
    <scope>NUCLEOTIDE SEQUENCE [LARGE SCALE GENOMIC DNA]</scope>
    <source>
        <strain evidence="9 10">DSM 15611</strain>
    </source>
</reference>
<name>A0A318HUX2_9BACT</name>
<dbReference type="EMBL" id="QJJX01000043">
    <property type="protein sequence ID" value="PXX18965.1"/>
    <property type="molecule type" value="Genomic_DNA"/>
</dbReference>
<organism evidence="9 10">
    <name type="scientific">Hoylesella shahii DSM 15611 = JCM 12083</name>
    <dbReference type="NCBI Taxonomy" id="1122991"/>
    <lineage>
        <taxon>Bacteria</taxon>
        <taxon>Pseudomonadati</taxon>
        <taxon>Bacteroidota</taxon>
        <taxon>Bacteroidia</taxon>
        <taxon>Bacteroidales</taxon>
        <taxon>Prevotellaceae</taxon>
        <taxon>Hoylesella</taxon>
    </lineage>
</organism>
<dbReference type="AlphaFoldDB" id="A0A318HUX2"/>
<dbReference type="SUPFAM" id="SSF56935">
    <property type="entry name" value="Porins"/>
    <property type="match status" value="1"/>
</dbReference>
<evidence type="ECO:0000256" key="6">
    <source>
        <dbReference type="ARBA" id="ARBA00023136"/>
    </source>
</evidence>
<sequence length="431" mass="46984">MKKVIGIVLASTACLAAFAQSGTNSPYSQFGLGTLSEQSSGFNRGMNGLGLGFHEGNQVNYLNPASYSRLDSLTFLFDAGLSLHLTNFAENGVRRNAKNANIEYVVAGFKVGKRLGFSFGLIPFTNVGYDYSSTNTLTSTSGNTTLTNTYNGTGSLRQAYLGAGWEPIKGLAVGANVSYMWGDIDRKFVNSYSDASVNTLTQQFTADIRTFKLDFGAQYTAKLSAQENVTLGVTFSPAHKIGGHPELKKILTNSQTSVSDTTSYGGGFDLSLPNTFGVGVMWSHNDKLKLGADYTLQQWANVQFPTFETVSGSSTFALRDNQFSDRHKITLGGEYCPSAFSRKFFNRIHYRAGVSYATPYIKVNGNDGPTEISASVGFGVPIINVFNNRSFLNVSAQWAHSSAKNFISENVFRISVGLTFNELWFSKWKLE</sequence>
<comment type="similarity">
    <text evidence="2">Belongs to the OmpP1/FadL family.</text>
</comment>
<keyword evidence="6" id="KW-0472">Membrane</keyword>
<proteinExistence type="inferred from homology"/>
<dbReference type="RefSeq" id="WP_025817180.1">
    <property type="nucleotide sequence ID" value="NZ_BAIZ01000047.1"/>
</dbReference>
<dbReference type="GO" id="GO:0009279">
    <property type="term" value="C:cell outer membrane"/>
    <property type="evidence" value="ECO:0007669"/>
    <property type="project" value="UniProtKB-SubCell"/>
</dbReference>
<evidence type="ECO:0000256" key="5">
    <source>
        <dbReference type="ARBA" id="ARBA00022729"/>
    </source>
</evidence>
<dbReference type="Gene3D" id="2.40.160.60">
    <property type="entry name" value="Outer membrane protein transport protein (OMPP1/FadL/TodX)"/>
    <property type="match status" value="1"/>
</dbReference>
<accession>A0A318HUX2</accession>
<evidence type="ECO:0000256" key="7">
    <source>
        <dbReference type="ARBA" id="ARBA00023237"/>
    </source>
</evidence>
<evidence type="ECO:0000313" key="9">
    <source>
        <dbReference type="EMBL" id="PXX18965.1"/>
    </source>
</evidence>
<evidence type="ECO:0000256" key="2">
    <source>
        <dbReference type="ARBA" id="ARBA00008163"/>
    </source>
</evidence>
<gene>
    <name evidence="9" type="ORF">EJ73_02504</name>
</gene>
<keyword evidence="3" id="KW-1134">Transmembrane beta strand</keyword>
<keyword evidence="4" id="KW-0812">Transmembrane</keyword>
<keyword evidence="5 8" id="KW-0732">Signal</keyword>
<dbReference type="OrthoDB" id="1491239at2"/>
<evidence type="ECO:0000313" key="10">
    <source>
        <dbReference type="Proteomes" id="UP000248314"/>
    </source>
</evidence>